<protein>
    <submittedName>
        <fullName evidence="2">Thioesterase domain-containing protein</fullName>
    </submittedName>
</protein>
<reference evidence="2 3" key="1">
    <citation type="submission" date="2019-06" db="EMBL/GenBank/DDBJ databases">
        <title>Sequencing the genomes of 1000 actinobacteria strains.</title>
        <authorList>
            <person name="Klenk H.-P."/>
        </authorList>
    </citation>
    <scope>NUCLEOTIDE SEQUENCE [LARGE SCALE GENOMIC DNA]</scope>
    <source>
        <strain evidence="2 3">DSM 19828</strain>
    </source>
</reference>
<evidence type="ECO:0000313" key="3">
    <source>
        <dbReference type="Proteomes" id="UP000320806"/>
    </source>
</evidence>
<dbReference type="AlphaFoldDB" id="A0A542EGX4"/>
<sequence length="280" mass="30260">MSSEQQQTRLPASLVPLNTEGEGVHLFCVHPSSGSPFHYYELAKSLQAGQRTYGVQAPSLPGSGRAAPSIRDLAAVYSDDVREVMQTVEGSDVALLGWSLGGIIAHAIACRLQHVGDVSVKALVLVDVSVPRIASLPPEKQLVLRFLQELFGNQSAILEQVAPVIETAPDDDAHDLFVRLERSGDWGFDDLDAGFLTERYTIFRALVAASYAYTPTETYYGPAMHLTARDSGLSPTEWPTFIPALRERSVPGDHHTLWLADGLAMIATAVDSSCGANSEK</sequence>
<organism evidence="2 3">
    <name type="scientific">Yimella lutea</name>
    <dbReference type="NCBI Taxonomy" id="587872"/>
    <lineage>
        <taxon>Bacteria</taxon>
        <taxon>Bacillati</taxon>
        <taxon>Actinomycetota</taxon>
        <taxon>Actinomycetes</taxon>
        <taxon>Micrococcales</taxon>
        <taxon>Dermacoccaceae</taxon>
        <taxon>Yimella</taxon>
    </lineage>
</organism>
<dbReference type="SMART" id="SM00824">
    <property type="entry name" value="PKS_TE"/>
    <property type="match status" value="1"/>
</dbReference>
<name>A0A542EGX4_9MICO</name>
<evidence type="ECO:0000313" key="2">
    <source>
        <dbReference type="EMBL" id="TQJ14486.1"/>
    </source>
</evidence>
<accession>A0A542EGX4</accession>
<dbReference type="InterPro" id="IPR001031">
    <property type="entry name" value="Thioesterase"/>
</dbReference>
<dbReference type="InterPro" id="IPR020802">
    <property type="entry name" value="TesA-like"/>
</dbReference>
<dbReference type="Pfam" id="PF00975">
    <property type="entry name" value="Thioesterase"/>
    <property type="match status" value="1"/>
</dbReference>
<proteinExistence type="predicted"/>
<comment type="caution">
    <text evidence="2">The sequence shown here is derived from an EMBL/GenBank/DDBJ whole genome shotgun (WGS) entry which is preliminary data.</text>
</comment>
<dbReference type="EMBL" id="VFMO01000001">
    <property type="protein sequence ID" value="TQJ14486.1"/>
    <property type="molecule type" value="Genomic_DNA"/>
</dbReference>
<dbReference type="Gene3D" id="3.40.50.1820">
    <property type="entry name" value="alpha/beta hydrolase"/>
    <property type="match status" value="1"/>
</dbReference>
<gene>
    <name evidence="2" type="ORF">FB459_1952</name>
</gene>
<feature type="domain" description="Thioesterase TesA-like" evidence="1">
    <location>
        <begin position="27"/>
        <end position="274"/>
    </location>
</feature>
<keyword evidence="3" id="KW-1185">Reference proteome</keyword>
<evidence type="ECO:0000259" key="1">
    <source>
        <dbReference type="SMART" id="SM00824"/>
    </source>
</evidence>
<dbReference type="SUPFAM" id="SSF53474">
    <property type="entry name" value="alpha/beta-Hydrolases"/>
    <property type="match status" value="1"/>
</dbReference>
<dbReference type="InterPro" id="IPR029058">
    <property type="entry name" value="AB_hydrolase_fold"/>
</dbReference>
<dbReference type="Proteomes" id="UP000320806">
    <property type="component" value="Unassembled WGS sequence"/>
</dbReference>